<accession>A0A6L7IUS1</accession>
<evidence type="ECO:0000256" key="9">
    <source>
        <dbReference type="ARBA" id="ARBA00023251"/>
    </source>
</evidence>
<evidence type="ECO:0000256" key="3">
    <source>
        <dbReference type="ARBA" id="ARBA00022106"/>
    </source>
</evidence>
<dbReference type="PANTHER" id="PTHR43823:SF3">
    <property type="entry name" value="MULTIDRUG EXPORT PROTEIN MEPA"/>
    <property type="match status" value="1"/>
</dbReference>
<evidence type="ECO:0000256" key="4">
    <source>
        <dbReference type="ARBA" id="ARBA00022448"/>
    </source>
</evidence>
<keyword evidence="8" id="KW-0472">Membrane</keyword>
<dbReference type="NCBIfam" id="TIGR00797">
    <property type="entry name" value="matE"/>
    <property type="match status" value="1"/>
</dbReference>
<evidence type="ECO:0000256" key="1">
    <source>
        <dbReference type="ARBA" id="ARBA00004651"/>
    </source>
</evidence>
<keyword evidence="4" id="KW-0813">Transport</keyword>
<evidence type="ECO:0000256" key="8">
    <source>
        <dbReference type="ARBA" id="ARBA00023136"/>
    </source>
</evidence>
<dbReference type="Proteomes" id="UP000478463">
    <property type="component" value="Chromosome"/>
</dbReference>
<dbReference type="InterPro" id="IPR051327">
    <property type="entry name" value="MATE_MepA_subfamily"/>
</dbReference>
<dbReference type="InterPro" id="IPR048279">
    <property type="entry name" value="MdtK-like"/>
</dbReference>
<proteinExistence type="inferred from homology"/>
<keyword evidence="5" id="KW-1003">Cell membrane</keyword>
<keyword evidence="9" id="KW-0046">Antibiotic resistance</keyword>
<gene>
    <name evidence="10" type="ORF">GS424_005165</name>
</gene>
<name>A0A6L7IUS1_9ACTN</name>
<dbReference type="EMBL" id="CP063310">
    <property type="protein sequence ID" value="QOS69237.1"/>
    <property type="molecule type" value="Genomic_DNA"/>
</dbReference>
<evidence type="ECO:0000256" key="5">
    <source>
        <dbReference type="ARBA" id="ARBA00022475"/>
    </source>
</evidence>
<evidence type="ECO:0000313" key="10">
    <source>
        <dbReference type="EMBL" id="QOS69237.1"/>
    </source>
</evidence>
<dbReference type="GO" id="GO:0042910">
    <property type="term" value="F:xenobiotic transmembrane transporter activity"/>
    <property type="evidence" value="ECO:0007669"/>
    <property type="project" value="InterPro"/>
</dbReference>
<dbReference type="GO" id="GO:0015297">
    <property type="term" value="F:antiporter activity"/>
    <property type="evidence" value="ECO:0007669"/>
    <property type="project" value="InterPro"/>
</dbReference>
<sequence>MDEPERSDKSFLGTEPLGRLMVRLAVPTIVAQVINLLYNIVDRVFIGHIAGVGTDALTGVGVAFPLIMLVSAFSAFAGAGGAPLASIALGRRDVQHAERILQNTVVLLALFAVALLVVIYPLRDPLLLMFGASEATLPYASSYLGIYLTGTFFVMAYLGLNPFVLAQGNSKRALVAMASGAVLNIVLDPVFIFVLGWGVQGAAAASVIAQGVSAVVTVAYFRSAGSALRLSARLARPSAAIVKKILALGGAPFFMQATESLIIIVLNSTLQAYGGDLHVAALTILQSMMQLLFVPVQGLTQGVQPIISYSYGAQLFDRVKRACKRLIGASFAFEGTCALLVILFPAAVAGVFTSDARLVGLVGDVAPVFFAGMTLFGIQMAVQSIFMGLGQSVLALVVACVRKIVLLVPLALVLPHFLGAMGVYLAEPVSDVLSVTLCATLLLLNFKRLLSASALEQVG</sequence>
<dbReference type="GO" id="GO:0046677">
    <property type="term" value="P:response to antibiotic"/>
    <property type="evidence" value="ECO:0007669"/>
    <property type="project" value="UniProtKB-KW"/>
</dbReference>
<protein>
    <recommendedName>
        <fullName evidence="3">Multidrug export protein MepA</fullName>
    </recommendedName>
</protein>
<dbReference type="PIRSF" id="PIRSF006603">
    <property type="entry name" value="DinF"/>
    <property type="match status" value="1"/>
</dbReference>
<reference evidence="10 11" key="1">
    <citation type="submission" date="2020-10" db="EMBL/GenBank/DDBJ databases">
        <title>Eggerthella sp. nov., isolated from human feces.</title>
        <authorList>
            <person name="Yajun G."/>
        </authorList>
    </citation>
    <scope>NUCLEOTIDE SEQUENCE [LARGE SCALE GENOMIC DNA]</scope>
    <source>
        <strain evidence="10 11">HF-1101</strain>
    </source>
</reference>
<dbReference type="RefSeq" id="WP_160943133.1">
    <property type="nucleotide sequence ID" value="NZ_CP063310.1"/>
</dbReference>
<dbReference type="PANTHER" id="PTHR43823">
    <property type="entry name" value="SPORULATION PROTEIN YKVU"/>
    <property type="match status" value="1"/>
</dbReference>
<dbReference type="InterPro" id="IPR045070">
    <property type="entry name" value="MATE_MepA-like"/>
</dbReference>
<dbReference type="InterPro" id="IPR002528">
    <property type="entry name" value="MATE_fam"/>
</dbReference>
<dbReference type="Pfam" id="PF01554">
    <property type="entry name" value="MatE"/>
    <property type="match status" value="2"/>
</dbReference>
<dbReference type="CDD" id="cd13143">
    <property type="entry name" value="MATE_MepA_like"/>
    <property type="match status" value="1"/>
</dbReference>
<evidence type="ECO:0000256" key="7">
    <source>
        <dbReference type="ARBA" id="ARBA00022989"/>
    </source>
</evidence>
<comment type="subcellular location">
    <subcellularLocation>
        <location evidence="1">Cell membrane</location>
        <topology evidence="1">Multi-pass membrane protein</topology>
    </subcellularLocation>
</comment>
<keyword evidence="6" id="KW-0812">Transmembrane</keyword>
<dbReference type="KEGG" id="egd:GS424_005165"/>
<dbReference type="GO" id="GO:0005886">
    <property type="term" value="C:plasma membrane"/>
    <property type="evidence" value="ECO:0007669"/>
    <property type="project" value="UniProtKB-SubCell"/>
</dbReference>
<evidence type="ECO:0000313" key="11">
    <source>
        <dbReference type="Proteomes" id="UP000478463"/>
    </source>
</evidence>
<evidence type="ECO:0000256" key="6">
    <source>
        <dbReference type="ARBA" id="ARBA00022692"/>
    </source>
</evidence>
<comment type="similarity">
    <text evidence="2">Belongs to the multi antimicrobial extrusion (MATE) (TC 2.A.66.1) family. MepA subfamily.</text>
</comment>
<keyword evidence="7" id="KW-1133">Transmembrane helix</keyword>
<evidence type="ECO:0000256" key="2">
    <source>
        <dbReference type="ARBA" id="ARBA00008417"/>
    </source>
</evidence>
<dbReference type="AlphaFoldDB" id="A0A6L7IUS1"/>
<organism evidence="10 11">
    <name type="scientific">Eggerthella guodeyinii</name>
    <dbReference type="NCBI Taxonomy" id="2690837"/>
    <lineage>
        <taxon>Bacteria</taxon>
        <taxon>Bacillati</taxon>
        <taxon>Actinomycetota</taxon>
        <taxon>Coriobacteriia</taxon>
        <taxon>Eggerthellales</taxon>
        <taxon>Eggerthellaceae</taxon>
        <taxon>Eggerthella</taxon>
    </lineage>
</organism>